<dbReference type="SUPFAM" id="SSF48695">
    <property type="entry name" value="Multiheme cytochromes"/>
    <property type="match status" value="1"/>
</dbReference>
<organism evidence="4 5">
    <name type="scientific">Stappia albiluteola</name>
    <dbReference type="NCBI Taxonomy" id="2758565"/>
    <lineage>
        <taxon>Bacteria</taxon>
        <taxon>Pseudomonadati</taxon>
        <taxon>Pseudomonadota</taxon>
        <taxon>Alphaproteobacteria</taxon>
        <taxon>Hyphomicrobiales</taxon>
        <taxon>Stappiaceae</taxon>
        <taxon>Stappia</taxon>
    </lineage>
</organism>
<keyword evidence="1" id="KW-0732">Signal</keyword>
<dbReference type="InterPro" id="IPR023155">
    <property type="entry name" value="Cyt_c-552/4"/>
</dbReference>
<dbReference type="EMBL" id="JACFXV010000038">
    <property type="protein sequence ID" value="MBA5776159.1"/>
    <property type="molecule type" value="Genomic_DNA"/>
</dbReference>
<feature type="domain" description="Cytochrome c-552/4" evidence="3">
    <location>
        <begin position="193"/>
        <end position="232"/>
    </location>
</feature>
<evidence type="ECO:0000313" key="5">
    <source>
        <dbReference type="Proteomes" id="UP000541109"/>
    </source>
</evidence>
<dbReference type="Pfam" id="PF14559">
    <property type="entry name" value="TPR_19"/>
    <property type="match status" value="1"/>
</dbReference>
<name>A0A839ABU5_9HYPH</name>
<feature type="domain" description="Doubled CXXCH motif" evidence="2">
    <location>
        <begin position="348"/>
        <end position="380"/>
    </location>
</feature>
<dbReference type="InterPro" id="IPR011989">
    <property type="entry name" value="ARM-like"/>
</dbReference>
<dbReference type="GO" id="GO:0016491">
    <property type="term" value="F:oxidoreductase activity"/>
    <property type="evidence" value="ECO:0007669"/>
    <property type="project" value="TreeGrafter"/>
</dbReference>
<gene>
    <name evidence="4" type="ORF">H2509_03370</name>
</gene>
<dbReference type="InterPro" id="IPR011990">
    <property type="entry name" value="TPR-like_helical_dom_sf"/>
</dbReference>
<dbReference type="Gene3D" id="1.10.1130.10">
    <property type="entry name" value="Flavocytochrome C3, Chain A"/>
    <property type="match status" value="2"/>
</dbReference>
<accession>A0A839ABU5</accession>
<protein>
    <recommendedName>
        <fullName evidence="6">Tetratricopeptide repeat protein</fullName>
    </recommendedName>
</protein>
<evidence type="ECO:0000259" key="3">
    <source>
        <dbReference type="Pfam" id="PF13435"/>
    </source>
</evidence>
<dbReference type="InterPro" id="IPR010177">
    <property type="entry name" value="Paired_CXXCH_1"/>
</dbReference>
<evidence type="ECO:0000259" key="2">
    <source>
        <dbReference type="Pfam" id="PF09699"/>
    </source>
</evidence>
<proteinExistence type="predicted"/>
<dbReference type="SUPFAM" id="SSF48452">
    <property type="entry name" value="TPR-like"/>
    <property type="match status" value="1"/>
</dbReference>
<dbReference type="InterPro" id="IPR051829">
    <property type="entry name" value="Multiheme_Cytochr_ET"/>
</dbReference>
<dbReference type="Pfam" id="PF13435">
    <property type="entry name" value="Cytochrome_C554"/>
    <property type="match status" value="1"/>
</dbReference>
<dbReference type="AlphaFoldDB" id="A0A839ABU5"/>
<dbReference type="Proteomes" id="UP000541109">
    <property type="component" value="Unassembled WGS sequence"/>
</dbReference>
<evidence type="ECO:0000256" key="1">
    <source>
        <dbReference type="ARBA" id="ARBA00022729"/>
    </source>
</evidence>
<evidence type="ECO:0000313" key="4">
    <source>
        <dbReference type="EMBL" id="MBA5776159.1"/>
    </source>
</evidence>
<dbReference type="InterPro" id="IPR036280">
    <property type="entry name" value="Multihaem_cyt_sf"/>
</dbReference>
<keyword evidence="5" id="KW-1185">Reference proteome</keyword>
<dbReference type="PANTHER" id="PTHR35038">
    <property type="entry name" value="DISSIMILATORY SULFITE REDUCTASE SIRA"/>
    <property type="match status" value="1"/>
</dbReference>
<dbReference type="SMART" id="SM00028">
    <property type="entry name" value="TPR"/>
    <property type="match status" value="3"/>
</dbReference>
<dbReference type="InterPro" id="IPR019734">
    <property type="entry name" value="TPR_rpt"/>
</dbReference>
<dbReference type="Pfam" id="PF09699">
    <property type="entry name" value="Paired_CXXCH_1"/>
    <property type="match status" value="1"/>
</dbReference>
<dbReference type="PANTHER" id="PTHR35038:SF8">
    <property type="entry name" value="C-TYPE POLYHEME CYTOCHROME OMCC"/>
    <property type="match status" value="1"/>
</dbReference>
<dbReference type="RefSeq" id="WP_182162305.1">
    <property type="nucleotide sequence ID" value="NZ_JACFXV010000038.1"/>
</dbReference>
<dbReference type="Gene3D" id="1.25.40.10">
    <property type="entry name" value="Tetratricopeptide repeat domain"/>
    <property type="match status" value="2"/>
</dbReference>
<comment type="caution">
    <text evidence="4">The sequence shown here is derived from an EMBL/GenBank/DDBJ whole genome shotgun (WGS) entry which is preliminary data.</text>
</comment>
<reference evidence="4 5" key="1">
    <citation type="submission" date="2020-07" db="EMBL/GenBank/DDBJ databases">
        <title>Stappia sp., F7233, whole genome shotgun sequencing project.</title>
        <authorList>
            <person name="Jiang S."/>
            <person name="Liu Z.W."/>
            <person name="Du Z.J."/>
        </authorList>
    </citation>
    <scope>NUCLEOTIDE SEQUENCE [LARGE SCALE GENOMIC DNA]</scope>
    <source>
        <strain evidence="4 5">F7233</strain>
    </source>
</reference>
<evidence type="ECO:0008006" key="6">
    <source>
        <dbReference type="Google" id="ProtNLM"/>
    </source>
</evidence>
<sequence>MRVFASSISAAALVFATVLALGQLFGPGLAEGTGGGEKAGVSTPDRAATEHASYVGAETCAACHAEEGRLWEGSHHALAMQHANEATVLGDFADREATHGPSKAKFFRQGERFMVRTDGPDGKDADFEVRFTFGVEPLQQYLVGLPKGRLQALPFAWDSRPEKEGGQRWYYLYPGETILAGDELHWTGLQQNWNYMCADCHSTNLRRNFDPNTRAYSTTYSEINVACESCHGPGSDHVAWARQGKGGGDDPARGLVNLLNERDGVVWALDPATGNSTRSRPREMAREVETCAFCHARRAVLRADADPGAPIGDRHHVMLLEDGLYFPDGQIRDEVYEYGSFIQSRMFAAGVTCSDCHEPHSLKLRAEGNGVCLQCHAAEKFDVATHHHHKEESIGAQCVSCHMPERTYMVVDRRRDHSLRIPRPDLSVALSTPNACTNCHGDKPAQWAAEQVRSWHPDGIEGFQTYAETLAAGSAGAPGSREALLALAADAGTPAIARASALAWLDRIVDGAMLDRVEKLLADPDPLVRRSAVGAYRSVPQQYLEDLLPLLDDPVMDVRLEAARALATFDPSGFDDGVRVKREAGLAEYIAAQRAIADRPEGHHNLAVLFVSLGQTQAAEAELIEALAIDRNFVPSAVTLADIYRATGRDEAAGTLLKALVQRVPDAAAAHHALGLWYVRAGGREDALASLERAAALGSADPNIGYVYAVGLEGAGRRGEAVDQLMQVLSAHPYHRESLYAAALYLRADGRAEEGVKFAERLIELEPSAAFAKDLLRQLSENKSK</sequence>
<dbReference type="Gene3D" id="1.25.10.10">
    <property type="entry name" value="Leucine-rich Repeat Variant"/>
    <property type="match status" value="1"/>
</dbReference>